<accession>A0ABV9NW38</accession>
<evidence type="ECO:0000259" key="10">
    <source>
        <dbReference type="Pfam" id="PF04290"/>
    </source>
</evidence>
<keyword evidence="6 9" id="KW-1133">Transmembrane helix</keyword>
<keyword evidence="7 9" id="KW-0472">Membrane</keyword>
<evidence type="ECO:0000256" key="7">
    <source>
        <dbReference type="ARBA" id="ARBA00023136"/>
    </source>
</evidence>
<keyword evidence="12" id="KW-1185">Reference proteome</keyword>
<evidence type="ECO:0000256" key="2">
    <source>
        <dbReference type="ARBA" id="ARBA00022448"/>
    </source>
</evidence>
<name>A0ABV9NW38_9BACI</name>
<organism evidence="11 12">
    <name type="scientific">Bacillus daqingensis</name>
    <dbReference type="NCBI Taxonomy" id="872396"/>
    <lineage>
        <taxon>Bacteria</taxon>
        <taxon>Bacillati</taxon>
        <taxon>Bacillota</taxon>
        <taxon>Bacilli</taxon>
        <taxon>Bacillales</taxon>
        <taxon>Bacillaceae</taxon>
        <taxon>Bacillus</taxon>
    </lineage>
</organism>
<keyword evidence="4" id="KW-0997">Cell inner membrane</keyword>
<sequence>MKKGMQWLGAALIAVWGIVRKVLLFLDSALHSVELFILKWSIIAISVLTFGNVIYRMITGDSWFFAAELSRLSVIVASFIGISYAARKGRHISMSAFFDLSPRKVKKTLAIIIPFVTAIVLFAVGYYAVLYTHGIYVSGRTTAAIGFPFWLMVVAIPIGCFLGGIQFLRNMWINLVNKEIYLAQDKKDYSEQ</sequence>
<keyword evidence="5 9" id="KW-0812">Transmembrane</keyword>
<evidence type="ECO:0000256" key="3">
    <source>
        <dbReference type="ARBA" id="ARBA00022475"/>
    </source>
</evidence>
<reference evidence="12" key="1">
    <citation type="journal article" date="2019" name="Int. J. Syst. Evol. Microbiol.">
        <title>The Global Catalogue of Microorganisms (GCM) 10K type strain sequencing project: providing services to taxonomists for standard genome sequencing and annotation.</title>
        <authorList>
            <consortium name="The Broad Institute Genomics Platform"/>
            <consortium name="The Broad Institute Genome Sequencing Center for Infectious Disease"/>
            <person name="Wu L."/>
            <person name="Ma J."/>
        </authorList>
    </citation>
    <scope>NUCLEOTIDE SEQUENCE [LARGE SCALE GENOMIC DNA]</scope>
    <source>
        <strain evidence="12">JCM 12165</strain>
    </source>
</reference>
<evidence type="ECO:0000313" key="11">
    <source>
        <dbReference type="EMBL" id="MFC4737106.1"/>
    </source>
</evidence>
<feature type="transmembrane region" description="Helical" evidence="9">
    <location>
        <begin position="64"/>
        <end position="87"/>
    </location>
</feature>
<dbReference type="Proteomes" id="UP001595896">
    <property type="component" value="Unassembled WGS sequence"/>
</dbReference>
<dbReference type="PANTHER" id="PTHR35011">
    <property type="entry name" value="2,3-DIKETO-L-GULONATE TRAP TRANSPORTER SMALL PERMEASE PROTEIN YIAM"/>
    <property type="match status" value="1"/>
</dbReference>
<keyword evidence="2" id="KW-0813">Transport</keyword>
<evidence type="ECO:0000256" key="6">
    <source>
        <dbReference type="ARBA" id="ARBA00022989"/>
    </source>
</evidence>
<feature type="domain" description="Tripartite ATP-independent periplasmic transporters DctQ component" evidence="10">
    <location>
        <begin position="46"/>
        <end position="172"/>
    </location>
</feature>
<evidence type="ECO:0000256" key="8">
    <source>
        <dbReference type="ARBA" id="ARBA00038436"/>
    </source>
</evidence>
<dbReference type="Pfam" id="PF04290">
    <property type="entry name" value="DctQ"/>
    <property type="match status" value="1"/>
</dbReference>
<dbReference type="EMBL" id="JBHSGK010000011">
    <property type="protein sequence ID" value="MFC4737106.1"/>
    <property type="molecule type" value="Genomic_DNA"/>
</dbReference>
<proteinExistence type="inferred from homology"/>
<comment type="caution">
    <text evidence="11">The sequence shown here is derived from an EMBL/GenBank/DDBJ whole genome shotgun (WGS) entry which is preliminary data.</text>
</comment>
<dbReference type="InterPro" id="IPR007387">
    <property type="entry name" value="TRAP_DctQ"/>
</dbReference>
<feature type="transmembrane region" description="Helical" evidence="9">
    <location>
        <begin position="38"/>
        <end position="58"/>
    </location>
</feature>
<keyword evidence="3" id="KW-1003">Cell membrane</keyword>
<comment type="similarity">
    <text evidence="8">Belongs to the TRAP transporter small permease family.</text>
</comment>
<feature type="transmembrane region" description="Helical" evidence="9">
    <location>
        <begin position="149"/>
        <end position="168"/>
    </location>
</feature>
<gene>
    <name evidence="11" type="ORF">ACFO4L_10955</name>
</gene>
<evidence type="ECO:0000256" key="4">
    <source>
        <dbReference type="ARBA" id="ARBA00022519"/>
    </source>
</evidence>
<evidence type="ECO:0000256" key="5">
    <source>
        <dbReference type="ARBA" id="ARBA00022692"/>
    </source>
</evidence>
<protein>
    <submittedName>
        <fullName evidence="11">TRAP transporter small permease</fullName>
    </submittedName>
</protein>
<comment type="subcellular location">
    <subcellularLocation>
        <location evidence="1">Cell inner membrane</location>
        <topology evidence="1">Multi-pass membrane protein</topology>
    </subcellularLocation>
</comment>
<evidence type="ECO:0000256" key="1">
    <source>
        <dbReference type="ARBA" id="ARBA00004429"/>
    </source>
</evidence>
<dbReference type="RefSeq" id="WP_377909704.1">
    <property type="nucleotide sequence ID" value="NZ_JBHSGK010000011.1"/>
</dbReference>
<dbReference type="InterPro" id="IPR055348">
    <property type="entry name" value="DctQ"/>
</dbReference>
<evidence type="ECO:0000256" key="9">
    <source>
        <dbReference type="SAM" id="Phobius"/>
    </source>
</evidence>
<feature type="transmembrane region" description="Helical" evidence="9">
    <location>
        <begin position="108"/>
        <end position="129"/>
    </location>
</feature>
<evidence type="ECO:0000313" key="12">
    <source>
        <dbReference type="Proteomes" id="UP001595896"/>
    </source>
</evidence>
<dbReference type="PANTHER" id="PTHR35011:SF2">
    <property type="entry name" value="2,3-DIKETO-L-GULONATE TRAP TRANSPORTER SMALL PERMEASE PROTEIN YIAM"/>
    <property type="match status" value="1"/>
</dbReference>
<feature type="transmembrane region" description="Helical" evidence="9">
    <location>
        <begin position="6"/>
        <end position="26"/>
    </location>
</feature>